<evidence type="ECO:0000256" key="1">
    <source>
        <dbReference type="SAM" id="Phobius"/>
    </source>
</evidence>
<keyword evidence="1" id="KW-0812">Transmembrane</keyword>
<proteinExistence type="predicted"/>
<dbReference type="EMBL" id="WDED01000020">
    <property type="protein sequence ID" value="KAB6146849.1"/>
    <property type="molecule type" value="Genomic_DNA"/>
</dbReference>
<dbReference type="AlphaFoldDB" id="A0A7J5PV42"/>
<accession>A0A7J5PV42</accession>
<keyword evidence="1" id="KW-0472">Membrane</keyword>
<feature type="transmembrane region" description="Helical" evidence="1">
    <location>
        <begin position="57"/>
        <end position="79"/>
    </location>
</feature>
<comment type="caution">
    <text evidence="2">The sequence shown here is derived from an EMBL/GenBank/DDBJ whole genome shotgun (WGS) entry which is preliminary data.</text>
</comment>
<keyword evidence="1" id="KW-1133">Transmembrane helix</keyword>
<name>A0A7J5PV42_9BACE</name>
<evidence type="ECO:0000313" key="2">
    <source>
        <dbReference type="EMBL" id="KAB6146849.1"/>
    </source>
</evidence>
<dbReference type="Proteomes" id="UP000434604">
    <property type="component" value="Unassembled WGS sequence"/>
</dbReference>
<evidence type="ECO:0000313" key="3">
    <source>
        <dbReference type="Proteomes" id="UP000434604"/>
    </source>
</evidence>
<organism evidence="2 3">
    <name type="scientific">Bacteroides xylanisolvens</name>
    <dbReference type="NCBI Taxonomy" id="371601"/>
    <lineage>
        <taxon>Bacteria</taxon>
        <taxon>Pseudomonadati</taxon>
        <taxon>Bacteroidota</taxon>
        <taxon>Bacteroidia</taxon>
        <taxon>Bacteroidales</taxon>
        <taxon>Bacteroidaceae</taxon>
        <taxon>Bacteroides</taxon>
    </lineage>
</organism>
<gene>
    <name evidence="2" type="ORF">GA398_14000</name>
</gene>
<feature type="transmembrane region" description="Helical" evidence="1">
    <location>
        <begin position="7"/>
        <end position="25"/>
    </location>
</feature>
<reference evidence="2 3" key="1">
    <citation type="journal article" date="2019" name="Nat. Med.">
        <title>A library of human gut bacterial isolates paired with longitudinal multiomics data enables mechanistic microbiome research.</title>
        <authorList>
            <person name="Poyet M."/>
            <person name="Groussin M."/>
            <person name="Gibbons S.M."/>
            <person name="Avila-Pacheco J."/>
            <person name="Jiang X."/>
            <person name="Kearney S.M."/>
            <person name="Perrotta A.R."/>
            <person name="Berdy B."/>
            <person name="Zhao S."/>
            <person name="Lieberman T.D."/>
            <person name="Swanson P.K."/>
            <person name="Smith M."/>
            <person name="Roesemann S."/>
            <person name="Alexander J.E."/>
            <person name="Rich S.A."/>
            <person name="Livny J."/>
            <person name="Vlamakis H."/>
            <person name="Clish C."/>
            <person name="Bullock K."/>
            <person name="Deik A."/>
            <person name="Scott J."/>
            <person name="Pierce K.A."/>
            <person name="Xavier R.J."/>
            <person name="Alm E.J."/>
        </authorList>
    </citation>
    <scope>NUCLEOTIDE SEQUENCE [LARGE SCALE GENOMIC DNA]</scope>
    <source>
        <strain evidence="2 3">BIOML-A58</strain>
    </source>
</reference>
<sequence>MSKWQKITGIIIISALIIAHVWALTDYLVVAELSGTYCAEMSQKLFFDCIFNMREHFWFYNILSVLDIISIIVLFVVLWRKGGK</sequence>
<protein>
    <submittedName>
        <fullName evidence="2">Uncharacterized protein</fullName>
    </submittedName>
</protein>